<sequence length="121" mass="13761">MTCNPDWPEITSQLLPGQDYTHIPIVVARVFKRKLTLFIQTLKTMFPHAGRYKYLIHCVEFQKRGLPHAHIIVKFPSDCQTPNDIDAIVSAEMPTDPVDASLIRKFMKVASNIVDGNLVTR</sequence>
<name>A0A9P5YXW8_9AGAR</name>
<evidence type="ECO:0000313" key="2">
    <source>
        <dbReference type="EMBL" id="KAF9477677.1"/>
    </source>
</evidence>
<keyword evidence="3" id="KW-1185">Reference proteome</keyword>
<accession>A0A9P5YXW8</accession>
<dbReference type="InterPro" id="IPR025476">
    <property type="entry name" value="Helitron_helicase-like"/>
</dbReference>
<dbReference type="Proteomes" id="UP000807469">
    <property type="component" value="Unassembled WGS sequence"/>
</dbReference>
<protein>
    <recommendedName>
        <fullName evidence="1">Helitron helicase-like domain-containing protein</fullName>
    </recommendedName>
</protein>
<dbReference type="OrthoDB" id="3366231at2759"/>
<evidence type="ECO:0000313" key="3">
    <source>
        <dbReference type="Proteomes" id="UP000807469"/>
    </source>
</evidence>
<comment type="caution">
    <text evidence="2">The sequence shown here is derived from an EMBL/GenBank/DDBJ whole genome shotgun (WGS) entry which is preliminary data.</text>
</comment>
<feature type="domain" description="Helitron helicase-like" evidence="1">
    <location>
        <begin position="1"/>
        <end position="73"/>
    </location>
</feature>
<organism evidence="2 3">
    <name type="scientific">Pholiota conissans</name>
    <dbReference type="NCBI Taxonomy" id="109636"/>
    <lineage>
        <taxon>Eukaryota</taxon>
        <taxon>Fungi</taxon>
        <taxon>Dikarya</taxon>
        <taxon>Basidiomycota</taxon>
        <taxon>Agaricomycotina</taxon>
        <taxon>Agaricomycetes</taxon>
        <taxon>Agaricomycetidae</taxon>
        <taxon>Agaricales</taxon>
        <taxon>Agaricineae</taxon>
        <taxon>Strophariaceae</taxon>
        <taxon>Pholiota</taxon>
    </lineage>
</organism>
<gene>
    <name evidence="2" type="ORF">BDN70DRAFT_907159</name>
</gene>
<dbReference type="AlphaFoldDB" id="A0A9P5YXW8"/>
<dbReference type="EMBL" id="MU155254">
    <property type="protein sequence ID" value="KAF9477677.1"/>
    <property type="molecule type" value="Genomic_DNA"/>
</dbReference>
<proteinExistence type="predicted"/>
<reference evidence="2" key="1">
    <citation type="submission" date="2020-11" db="EMBL/GenBank/DDBJ databases">
        <authorList>
            <consortium name="DOE Joint Genome Institute"/>
            <person name="Ahrendt S."/>
            <person name="Riley R."/>
            <person name="Andreopoulos W."/>
            <person name="Labutti K."/>
            <person name="Pangilinan J."/>
            <person name="Ruiz-Duenas F.J."/>
            <person name="Barrasa J.M."/>
            <person name="Sanchez-Garcia M."/>
            <person name="Camarero S."/>
            <person name="Miyauchi S."/>
            <person name="Serrano A."/>
            <person name="Linde D."/>
            <person name="Babiker R."/>
            <person name="Drula E."/>
            <person name="Ayuso-Fernandez I."/>
            <person name="Pacheco R."/>
            <person name="Padilla G."/>
            <person name="Ferreira P."/>
            <person name="Barriuso J."/>
            <person name="Kellner H."/>
            <person name="Castanera R."/>
            <person name="Alfaro M."/>
            <person name="Ramirez L."/>
            <person name="Pisabarro A.G."/>
            <person name="Kuo A."/>
            <person name="Tritt A."/>
            <person name="Lipzen A."/>
            <person name="He G."/>
            <person name="Yan M."/>
            <person name="Ng V."/>
            <person name="Cullen D."/>
            <person name="Martin F."/>
            <person name="Rosso M.-N."/>
            <person name="Henrissat B."/>
            <person name="Hibbett D."/>
            <person name="Martinez A.T."/>
            <person name="Grigoriev I.V."/>
        </authorList>
    </citation>
    <scope>NUCLEOTIDE SEQUENCE</scope>
    <source>
        <strain evidence="2">CIRM-BRFM 674</strain>
    </source>
</reference>
<dbReference type="Pfam" id="PF14214">
    <property type="entry name" value="Helitron_like_N"/>
    <property type="match status" value="1"/>
</dbReference>
<evidence type="ECO:0000259" key="1">
    <source>
        <dbReference type="Pfam" id="PF14214"/>
    </source>
</evidence>